<organism evidence="1 2">
    <name type="scientific">Limosa lapponica baueri</name>
    <dbReference type="NCBI Taxonomy" id="1758121"/>
    <lineage>
        <taxon>Eukaryota</taxon>
        <taxon>Metazoa</taxon>
        <taxon>Chordata</taxon>
        <taxon>Craniata</taxon>
        <taxon>Vertebrata</taxon>
        <taxon>Euteleostomi</taxon>
        <taxon>Archelosauria</taxon>
        <taxon>Archosauria</taxon>
        <taxon>Dinosauria</taxon>
        <taxon>Saurischia</taxon>
        <taxon>Theropoda</taxon>
        <taxon>Coelurosauria</taxon>
        <taxon>Aves</taxon>
        <taxon>Neognathae</taxon>
        <taxon>Neoaves</taxon>
        <taxon>Charadriiformes</taxon>
        <taxon>Scolopacidae</taxon>
        <taxon>Limosa</taxon>
    </lineage>
</organism>
<reference evidence="2" key="2">
    <citation type="submission" date="2017-12" db="EMBL/GenBank/DDBJ databases">
        <title>Genome sequence of the Bar-tailed Godwit (Limosa lapponica baueri).</title>
        <authorList>
            <person name="Lima N.C.B."/>
            <person name="Parody-Merino A.M."/>
            <person name="Battley P.F."/>
            <person name="Fidler A.E."/>
            <person name="Prosdocimi F."/>
        </authorList>
    </citation>
    <scope>NUCLEOTIDE SEQUENCE [LARGE SCALE GENOMIC DNA]</scope>
</reference>
<dbReference type="AlphaFoldDB" id="A0A2I0TVY3"/>
<proteinExistence type="predicted"/>
<dbReference type="Proteomes" id="UP000233556">
    <property type="component" value="Unassembled WGS sequence"/>
</dbReference>
<gene>
    <name evidence="1" type="ORF">llap_11746</name>
</gene>
<reference evidence="2" key="1">
    <citation type="submission" date="2017-11" db="EMBL/GenBank/DDBJ databases">
        <authorList>
            <person name="Lima N.C."/>
            <person name="Parody-Merino A.M."/>
            <person name="Battley P.F."/>
            <person name="Fidler A.E."/>
            <person name="Prosdocimi F."/>
        </authorList>
    </citation>
    <scope>NUCLEOTIDE SEQUENCE [LARGE SCALE GENOMIC DNA]</scope>
</reference>
<accession>A0A2I0TVY3</accession>
<keyword evidence="2" id="KW-1185">Reference proteome</keyword>
<name>A0A2I0TVY3_LIMLA</name>
<evidence type="ECO:0000313" key="2">
    <source>
        <dbReference type="Proteomes" id="UP000233556"/>
    </source>
</evidence>
<evidence type="ECO:0000313" key="1">
    <source>
        <dbReference type="EMBL" id="PKU37951.1"/>
    </source>
</evidence>
<dbReference type="EMBL" id="KZ506917">
    <property type="protein sequence ID" value="PKU37951.1"/>
    <property type="molecule type" value="Genomic_DNA"/>
</dbReference>
<sequence>MCRRQKETKRDGDSFVSSWASLRLRQRVMSSSWKQQSLRELLVVKRIVDIKETQKLSPYLPDSSQGKNMDDKQYEHQVLEFNTEYYIAYHIISDTKKKNPAS</sequence>
<protein>
    <submittedName>
        <fullName evidence="1">Uncharacterized protein</fullName>
    </submittedName>
</protein>